<name>A0A5N6GVK0_ASPFL</name>
<proteinExistence type="predicted"/>
<organism evidence="1">
    <name type="scientific">Aspergillus flavus</name>
    <dbReference type="NCBI Taxonomy" id="5059"/>
    <lineage>
        <taxon>Eukaryota</taxon>
        <taxon>Fungi</taxon>
        <taxon>Dikarya</taxon>
        <taxon>Ascomycota</taxon>
        <taxon>Pezizomycotina</taxon>
        <taxon>Eurotiomycetes</taxon>
        <taxon>Eurotiomycetidae</taxon>
        <taxon>Eurotiales</taxon>
        <taxon>Aspergillaceae</taxon>
        <taxon>Aspergillus</taxon>
        <taxon>Aspergillus subgen. Circumdati</taxon>
    </lineage>
</organism>
<evidence type="ECO:0000313" key="1">
    <source>
        <dbReference type="EMBL" id="KAB8245199.1"/>
    </source>
</evidence>
<dbReference type="EMBL" id="ML734616">
    <property type="protein sequence ID" value="KAB8245199.1"/>
    <property type="molecule type" value="Genomic_DNA"/>
</dbReference>
<reference evidence="1" key="1">
    <citation type="submission" date="2019-04" db="EMBL/GenBank/DDBJ databases">
        <title>Friends and foes A comparative genomics study of 23 Aspergillus species from section Flavi.</title>
        <authorList>
            <consortium name="DOE Joint Genome Institute"/>
            <person name="Kjaerbolling I."/>
            <person name="Vesth T."/>
            <person name="Frisvad J.C."/>
            <person name="Nybo J.L."/>
            <person name="Theobald S."/>
            <person name="Kildgaard S."/>
            <person name="Isbrandt T."/>
            <person name="Kuo A."/>
            <person name="Sato A."/>
            <person name="Lyhne E.K."/>
            <person name="Kogle M.E."/>
            <person name="Wiebenga A."/>
            <person name="Kun R.S."/>
            <person name="Lubbers R.J."/>
            <person name="Makela M.R."/>
            <person name="Barry K."/>
            <person name="Chovatia M."/>
            <person name="Clum A."/>
            <person name="Daum C."/>
            <person name="Haridas S."/>
            <person name="He G."/>
            <person name="LaButti K."/>
            <person name="Lipzen A."/>
            <person name="Mondo S."/>
            <person name="Riley R."/>
            <person name="Salamov A."/>
            <person name="Simmons B.A."/>
            <person name="Magnuson J.K."/>
            <person name="Henrissat B."/>
            <person name="Mortensen U.H."/>
            <person name="Larsen T.O."/>
            <person name="Devries R.P."/>
            <person name="Grigoriev I.V."/>
            <person name="Machida M."/>
            <person name="Baker S.E."/>
            <person name="Andersen M.R."/>
        </authorList>
    </citation>
    <scope>NUCLEOTIDE SEQUENCE [LARGE SCALE GENOMIC DNA]</scope>
    <source>
        <strain evidence="1">CBS 121.62</strain>
    </source>
</reference>
<gene>
    <name evidence="1" type="ORF">BDV35DRAFT_267245</name>
</gene>
<dbReference type="AlphaFoldDB" id="A0A5N6GVK0"/>
<dbReference type="VEuPathDB" id="FungiDB:F9C07_2100150"/>
<protein>
    <submittedName>
        <fullName evidence="1">Uncharacterized protein</fullName>
    </submittedName>
</protein>
<sequence length="248" mass="28221">MNKTMALLPSSLYARQETIELRIKERHRGFNPLLRRQVPAAMIPDRNLNVWRCGLPQVGWQRKECERVGEVNQSLLFPDFKVLQLSKVNQKLVARNPQDLCQESKIENENPQLLAGTERRGGDQERNRKEFRAFSFLLGQGRRGRRKRKILGGISGPTYGDDMISIDFSVKRSVRSSHDDVSQRSSLEWAQRRDDTPYGGGNGRTAAEWLDDETTGVVGDEISGLGWLAFVGTSLLPRTNLNSQWELI</sequence>
<dbReference type="Proteomes" id="UP000325434">
    <property type="component" value="Unassembled WGS sequence"/>
</dbReference>
<accession>A0A5N6GVK0</accession>